<feature type="coiled-coil region" evidence="1">
    <location>
        <begin position="277"/>
        <end position="346"/>
    </location>
</feature>
<gene>
    <name evidence="3" type="ORF">CPB84DRAFT_1672923</name>
</gene>
<evidence type="ECO:0000256" key="1">
    <source>
        <dbReference type="SAM" id="Coils"/>
    </source>
</evidence>
<proteinExistence type="predicted"/>
<keyword evidence="1" id="KW-0175">Coiled coil</keyword>
<protein>
    <submittedName>
        <fullName evidence="3">Uncharacterized protein</fullName>
    </submittedName>
</protein>
<dbReference type="OrthoDB" id="10255344at2759"/>
<evidence type="ECO:0000256" key="2">
    <source>
        <dbReference type="SAM" id="MobiDB-lite"/>
    </source>
</evidence>
<evidence type="ECO:0000313" key="3">
    <source>
        <dbReference type="EMBL" id="KAF8910135.1"/>
    </source>
</evidence>
<dbReference type="Proteomes" id="UP000724874">
    <property type="component" value="Unassembled WGS sequence"/>
</dbReference>
<evidence type="ECO:0000313" key="4">
    <source>
        <dbReference type="Proteomes" id="UP000724874"/>
    </source>
</evidence>
<sequence>MSTWNLGADDVSEETRTWKDKLASKDGHIAAQQNQLLKQTTELNELKNRLNEALQKLGDEGKRALQLETDLQQRSEDLRNEKIASENVKAALLTAQEKNRTTNLEIRQLESTLERIAHTSDEHNSRGTKLEREKSMLEARVREMESNLRELAQSQPTITPGRRATRPRSSSLSNLRITTLEQDLLEVRGALAKKETDLQAVSQKLAQIQRDSMQADNEKVAAEKRWSSQLETLQASLEDKEEELRYLKEQQGDGSREEELLRRIEEDDAKIAALEIMLRGQEDSKELKERLRRTEAQLKDQQQRLKEEEEHRVELIREKEEALDELDRVHRNLSKELEDRKALEQTLKER</sequence>
<comment type="caution">
    <text evidence="3">The sequence shown here is derived from an EMBL/GenBank/DDBJ whole genome shotgun (WGS) entry which is preliminary data.</text>
</comment>
<name>A0A9P5NXI5_GYMJU</name>
<organism evidence="3 4">
    <name type="scientific">Gymnopilus junonius</name>
    <name type="common">Spectacular rustgill mushroom</name>
    <name type="synonym">Gymnopilus spectabilis subsp. junonius</name>
    <dbReference type="NCBI Taxonomy" id="109634"/>
    <lineage>
        <taxon>Eukaryota</taxon>
        <taxon>Fungi</taxon>
        <taxon>Dikarya</taxon>
        <taxon>Basidiomycota</taxon>
        <taxon>Agaricomycotina</taxon>
        <taxon>Agaricomycetes</taxon>
        <taxon>Agaricomycetidae</taxon>
        <taxon>Agaricales</taxon>
        <taxon>Agaricineae</taxon>
        <taxon>Hymenogastraceae</taxon>
        <taxon>Gymnopilus</taxon>
    </lineage>
</organism>
<dbReference type="EMBL" id="JADNYJ010000007">
    <property type="protein sequence ID" value="KAF8910135.1"/>
    <property type="molecule type" value="Genomic_DNA"/>
</dbReference>
<feature type="region of interest" description="Disordered" evidence="2">
    <location>
        <begin position="155"/>
        <end position="174"/>
    </location>
</feature>
<reference evidence="3" key="1">
    <citation type="submission" date="2020-11" db="EMBL/GenBank/DDBJ databases">
        <authorList>
            <consortium name="DOE Joint Genome Institute"/>
            <person name="Ahrendt S."/>
            <person name="Riley R."/>
            <person name="Andreopoulos W."/>
            <person name="LaButti K."/>
            <person name="Pangilinan J."/>
            <person name="Ruiz-duenas F.J."/>
            <person name="Barrasa J.M."/>
            <person name="Sanchez-Garcia M."/>
            <person name="Camarero S."/>
            <person name="Miyauchi S."/>
            <person name="Serrano A."/>
            <person name="Linde D."/>
            <person name="Babiker R."/>
            <person name="Drula E."/>
            <person name="Ayuso-Fernandez I."/>
            <person name="Pacheco R."/>
            <person name="Padilla G."/>
            <person name="Ferreira P."/>
            <person name="Barriuso J."/>
            <person name="Kellner H."/>
            <person name="Castanera R."/>
            <person name="Alfaro M."/>
            <person name="Ramirez L."/>
            <person name="Pisabarro A.G."/>
            <person name="Kuo A."/>
            <person name="Tritt A."/>
            <person name="Lipzen A."/>
            <person name="He G."/>
            <person name="Yan M."/>
            <person name="Ng V."/>
            <person name="Cullen D."/>
            <person name="Martin F."/>
            <person name="Rosso M.-N."/>
            <person name="Henrissat B."/>
            <person name="Hibbett D."/>
            <person name="Martinez A.T."/>
            <person name="Grigoriev I.V."/>
        </authorList>
    </citation>
    <scope>NUCLEOTIDE SEQUENCE</scope>
    <source>
        <strain evidence="3">AH 44721</strain>
    </source>
</reference>
<feature type="coiled-coil region" evidence="1">
    <location>
        <begin position="29"/>
        <end position="63"/>
    </location>
</feature>
<keyword evidence="4" id="KW-1185">Reference proteome</keyword>
<accession>A0A9P5NXI5</accession>
<dbReference type="AlphaFoldDB" id="A0A9P5NXI5"/>
<feature type="coiled-coil region" evidence="1">
    <location>
        <begin position="92"/>
        <end position="154"/>
    </location>
</feature>
<feature type="coiled-coil region" evidence="1">
    <location>
        <begin position="191"/>
        <end position="250"/>
    </location>
</feature>